<keyword evidence="3" id="KW-0560">Oxidoreductase</keyword>
<name>A0A9N8DQD4_9STRA</name>
<dbReference type="Gene3D" id="1.10.640.10">
    <property type="entry name" value="Haem peroxidase domain superfamily, animal type"/>
    <property type="match status" value="1"/>
</dbReference>
<evidence type="ECO:0000256" key="1">
    <source>
        <dbReference type="ARBA" id="ARBA00022723"/>
    </source>
</evidence>
<dbReference type="InterPro" id="IPR037120">
    <property type="entry name" value="Haem_peroxidase_sf_animal"/>
</dbReference>
<protein>
    <submittedName>
        <fullName evidence="6">Prostaglandin G/H synthase</fullName>
    </submittedName>
</protein>
<dbReference type="GO" id="GO:0005737">
    <property type="term" value="C:cytoplasm"/>
    <property type="evidence" value="ECO:0007669"/>
    <property type="project" value="TreeGrafter"/>
</dbReference>
<dbReference type="GO" id="GO:0046872">
    <property type="term" value="F:metal ion binding"/>
    <property type="evidence" value="ECO:0007669"/>
    <property type="project" value="UniProtKB-KW"/>
</dbReference>
<keyword evidence="1 5" id="KW-0479">Metal-binding</keyword>
<evidence type="ECO:0000256" key="3">
    <source>
        <dbReference type="ARBA" id="ARBA00023002"/>
    </source>
</evidence>
<accession>A0A9N8DQD4</accession>
<dbReference type="Pfam" id="PF03098">
    <property type="entry name" value="An_peroxidase"/>
    <property type="match status" value="1"/>
</dbReference>
<dbReference type="OrthoDB" id="823504at2759"/>
<organism evidence="6 7">
    <name type="scientific">Seminavis robusta</name>
    <dbReference type="NCBI Taxonomy" id="568900"/>
    <lineage>
        <taxon>Eukaryota</taxon>
        <taxon>Sar</taxon>
        <taxon>Stramenopiles</taxon>
        <taxon>Ochrophyta</taxon>
        <taxon>Bacillariophyta</taxon>
        <taxon>Bacillariophyceae</taxon>
        <taxon>Bacillariophycidae</taxon>
        <taxon>Naviculales</taxon>
        <taxon>Naviculaceae</taxon>
        <taxon>Seminavis</taxon>
    </lineage>
</organism>
<dbReference type="PRINTS" id="PR00457">
    <property type="entry name" value="ANPEROXIDASE"/>
</dbReference>
<evidence type="ECO:0000256" key="4">
    <source>
        <dbReference type="ARBA" id="ARBA00023004"/>
    </source>
</evidence>
<evidence type="ECO:0000256" key="5">
    <source>
        <dbReference type="PIRSR" id="PIRSR619791-2"/>
    </source>
</evidence>
<dbReference type="PROSITE" id="PS50292">
    <property type="entry name" value="PEROXIDASE_3"/>
    <property type="match status" value="1"/>
</dbReference>
<dbReference type="InterPro" id="IPR019791">
    <property type="entry name" value="Haem_peroxidase_animal"/>
</dbReference>
<dbReference type="SUPFAM" id="SSF48113">
    <property type="entry name" value="Heme-dependent peroxidases"/>
    <property type="match status" value="1"/>
</dbReference>
<dbReference type="PANTHER" id="PTHR11903:SF39">
    <property type="entry name" value="PROSTAGLANDIN G_H SYNTHASE 2-LIKE"/>
    <property type="match status" value="1"/>
</dbReference>
<dbReference type="Proteomes" id="UP001153069">
    <property type="component" value="Unassembled WGS sequence"/>
</dbReference>
<dbReference type="InterPro" id="IPR050783">
    <property type="entry name" value="Oxylipin_biosynth_metab"/>
</dbReference>
<keyword evidence="4 5" id="KW-0408">Iron</keyword>
<dbReference type="GO" id="GO:0006979">
    <property type="term" value="P:response to oxidative stress"/>
    <property type="evidence" value="ECO:0007669"/>
    <property type="project" value="InterPro"/>
</dbReference>
<dbReference type="GO" id="GO:0016702">
    <property type="term" value="F:oxidoreductase activity, acting on single donors with incorporation of molecular oxygen, incorporation of two atoms of oxygen"/>
    <property type="evidence" value="ECO:0007669"/>
    <property type="project" value="TreeGrafter"/>
</dbReference>
<proteinExistence type="predicted"/>
<dbReference type="InterPro" id="IPR010255">
    <property type="entry name" value="Haem_peroxidase_sf"/>
</dbReference>
<evidence type="ECO:0000313" key="7">
    <source>
        <dbReference type="Proteomes" id="UP001153069"/>
    </source>
</evidence>
<evidence type="ECO:0000256" key="2">
    <source>
        <dbReference type="ARBA" id="ARBA00022964"/>
    </source>
</evidence>
<evidence type="ECO:0000313" key="6">
    <source>
        <dbReference type="EMBL" id="CAB9506739.1"/>
    </source>
</evidence>
<dbReference type="AlphaFoldDB" id="A0A9N8DQD4"/>
<gene>
    <name evidence="6" type="ORF">SEMRO_277_G106250.1</name>
</gene>
<sequence>MEDIGAALDMLTKANRKATNKFASLGKNRPYALSAKSPYTSWDSLTDQNYYSRQLPPADQEWVDSLPPLEDVTELFRHDGQRKESKRTTMLFATFAQFAVENLVSTGANSDGSPKYDHYTGTNQWDMMSVYGRTIAQTNALRAMNNTQGYKGRLKSQILHGEEFPHFLHQRDGTVDPQFIPLLQDATTRFANSPSSRRCQVLQNIDNSTFFAMGHMDANLLPNIVSMITLFLREHNRIAGTLEEINPSWDDERVFQTARNINIVIGIKIVFHEYINHIAKVPIFQLDIGPWIWNATWNRPNWIAAEFSVLYRFHTMVPSTINVAGEQLSLMESLGRNDLFQDGTLSLREMFEDLSAQKAMSMELFNTDSFLLGREKESLRMSRALKFASYADYVEYMDYQPRPTSFEDISSDPKVLAKLKDLYTTVDDVEFYVGLVAQDHEGNAIFGGTLLAAIGKDAMSTILVNPLLSENVWNEETFSEYGWQLIHEDQSLAIMLDRNAADGWFGEGESSADEKPYIGMGANAPLPDIGEGSATVAENPVEEEPLASASSTTSWLFGMTVVCLSSLLSY</sequence>
<dbReference type="GO" id="GO:0020037">
    <property type="term" value="F:heme binding"/>
    <property type="evidence" value="ECO:0007669"/>
    <property type="project" value="InterPro"/>
</dbReference>
<comment type="caution">
    <text evidence="6">The sequence shown here is derived from an EMBL/GenBank/DDBJ whole genome shotgun (WGS) entry which is preliminary data.</text>
</comment>
<keyword evidence="2" id="KW-0223">Dioxygenase</keyword>
<keyword evidence="5" id="KW-0349">Heme</keyword>
<dbReference type="GO" id="GO:0004601">
    <property type="term" value="F:peroxidase activity"/>
    <property type="evidence" value="ECO:0007669"/>
    <property type="project" value="InterPro"/>
</dbReference>
<dbReference type="EMBL" id="CAICTM010000276">
    <property type="protein sequence ID" value="CAB9506739.1"/>
    <property type="molecule type" value="Genomic_DNA"/>
</dbReference>
<dbReference type="PANTHER" id="PTHR11903">
    <property type="entry name" value="PROSTAGLANDIN G/H SYNTHASE"/>
    <property type="match status" value="1"/>
</dbReference>
<keyword evidence="7" id="KW-1185">Reference proteome</keyword>
<dbReference type="GO" id="GO:0006631">
    <property type="term" value="P:fatty acid metabolic process"/>
    <property type="evidence" value="ECO:0007669"/>
    <property type="project" value="UniProtKB-ARBA"/>
</dbReference>
<dbReference type="GO" id="GO:0004666">
    <property type="term" value="F:prostaglandin-endoperoxide synthase activity"/>
    <property type="evidence" value="ECO:0007669"/>
    <property type="project" value="TreeGrafter"/>
</dbReference>
<feature type="binding site" description="axial binding residue" evidence="5">
    <location>
        <position position="314"/>
    </location>
    <ligand>
        <name>heme b</name>
        <dbReference type="ChEBI" id="CHEBI:60344"/>
    </ligand>
    <ligandPart>
        <name>Fe</name>
        <dbReference type="ChEBI" id="CHEBI:18248"/>
    </ligandPart>
</feature>
<reference evidence="6" key="1">
    <citation type="submission" date="2020-06" db="EMBL/GenBank/DDBJ databases">
        <authorList>
            <consortium name="Plant Systems Biology data submission"/>
        </authorList>
    </citation>
    <scope>NUCLEOTIDE SEQUENCE</scope>
    <source>
        <strain evidence="6">D6</strain>
    </source>
</reference>